<organism evidence="3 4">
    <name type="scientific">Haloactinopolyspora alba</name>
    <dbReference type="NCBI Taxonomy" id="648780"/>
    <lineage>
        <taxon>Bacteria</taxon>
        <taxon>Bacillati</taxon>
        <taxon>Actinomycetota</taxon>
        <taxon>Actinomycetes</taxon>
        <taxon>Jiangellales</taxon>
        <taxon>Jiangellaceae</taxon>
        <taxon>Haloactinopolyspora</taxon>
    </lineage>
</organism>
<keyword evidence="4" id="KW-1185">Reference proteome</keyword>
<sequence>MFRSTAQLNKPALPGFLTGLAFDTDPEGGSGGGGEGGEGGAPSGGAGPGEGGDGGEPKVYDQAYVDKLRNEAASYRTKLRDTEAKFEGAKTADEVEALTKELRNTISGYEADALRREIADEVELPTALASRLTGSTKEELLADAKALKDLVPKPAPSKKSGSVSGGLDPTDQPESSAPKDPGESAAKYGPRAQSMF</sequence>
<accession>A0A2P8E3Y1</accession>
<protein>
    <recommendedName>
        <fullName evidence="5">Scaffolding protein</fullName>
    </recommendedName>
</protein>
<evidence type="ECO:0008006" key="5">
    <source>
        <dbReference type="Google" id="ProtNLM"/>
    </source>
</evidence>
<dbReference type="Proteomes" id="UP000243528">
    <property type="component" value="Unassembled WGS sequence"/>
</dbReference>
<evidence type="ECO:0000256" key="2">
    <source>
        <dbReference type="SAM" id="MobiDB-lite"/>
    </source>
</evidence>
<evidence type="ECO:0000313" key="4">
    <source>
        <dbReference type="Proteomes" id="UP000243528"/>
    </source>
</evidence>
<dbReference type="RefSeq" id="WP_106537143.1">
    <property type="nucleotide sequence ID" value="NZ_ML142900.1"/>
</dbReference>
<comment type="caution">
    <text evidence="3">The sequence shown here is derived from an EMBL/GenBank/DDBJ whole genome shotgun (WGS) entry which is preliminary data.</text>
</comment>
<dbReference type="AlphaFoldDB" id="A0A2P8E3Y1"/>
<feature type="region of interest" description="Disordered" evidence="2">
    <location>
        <begin position="148"/>
        <end position="196"/>
    </location>
</feature>
<evidence type="ECO:0000256" key="1">
    <source>
        <dbReference type="SAM" id="Coils"/>
    </source>
</evidence>
<evidence type="ECO:0000313" key="3">
    <source>
        <dbReference type="EMBL" id="PSL04127.1"/>
    </source>
</evidence>
<feature type="compositionally biased region" description="Gly residues" evidence="2">
    <location>
        <begin position="28"/>
        <end position="54"/>
    </location>
</feature>
<dbReference type="OrthoDB" id="4216082at2"/>
<reference evidence="3 4" key="1">
    <citation type="submission" date="2018-03" db="EMBL/GenBank/DDBJ databases">
        <title>Genomic Encyclopedia of Archaeal and Bacterial Type Strains, Phase II (KMG-II): from individual species to whole genera.</title>
        <authorList>
            <person name="Goeker M."/>
        </authorList>
    </citation>
    <scope>NUCLEOTIDE SEQUENCE [LARGE SCALE GENOMIC DNA]</scope>
    <source>
        <strain evidence="3 4">DSM 45211</strain>
    </source>
</reference>
<gene>
    <name evidence="3" type="ORF">CLV30_106132</name>
</gene>
<name>A0A2P8E3Y1_9ACTN</name>
<proteinExistence type="predicted"/>
<feature type="coiled-coil region" evidence="1">
    <location>
        <begin position="65"/>
        <end position="112"/>
    </location>
</feature>
<keyword evidence="1" id="KW-0175">Coiled coil</keyword>
<dbReference type="EMBL" id="PYGE01000006">
    <property type="protein sequence ID" value="PSL04127.1"/>
    <property type="molecule type" value="Genomic_DNA"/>
</dbReference>
<feature type="region of interest" description="Disordered" evidence="2">
    <location>
        <begin position="1"/>
        <end position="60"/>
    </location>
</feature>